<evidence type="ECO:0008006" key="4">
    <source>
        <dbReference type="Google" id="ProtNLM"/>
    </source>
</evidence>
<evidence type="ECO:0000313" key="3">
    <source>
        <dbReference type="Proteomes" id="UP000198771"/>
    </source>
</evidence>
<evidence type="ECO:0000256" key="1">
    <source>
        <dbReference type="SAM" id="Phobius"/>
    </source>
</evidence>
<keyword evidence="1" id="KW-1133">Transmembrane helix</keyword>
<keyword evidence="1" id="KW-0472">Membrane</keyword>
<evidence type="ECO:0000313" key="2">
    <source>
        <dbReference type="EMBL" id="SDB03796.1"/>
    </source>
</evidence>
<proteinExistence type="predicted"/>
<sequence>MMDVAMKFVPVVVLIVQVLMGWGLWSLGRKFMPREECERCRAELEVKLQEESQRTNVLDKAQEVFRAECSSLPTKADLGDIYDRINSVNLRIGSVDTQVAALGGEMRAQRRTLDMINQHLMRGEG</sequence>
<dbReference type="EMBL" id="FMXO01000001">
    <property type="protein sequence ID" value="SDB03796.1"/>
    <property type="molecule type" value="Genomic_DNA"/>
</dbReference>
<protein>
    <recommendedName>
        <fullName evidence="4">DUF2730 family protein</fullName>
    </recommendedName>
</protein>
<reference evidence="2 3" key="1">
    <citation type="submission" date="2016-10" db="EMBL/GenBank/DDBJ databases">
        <authorList>
            <person name="de Groot N.N."/>
        </authorList>
    </citation>
    <scope>NUCLEOTIDE SEQUENCE [LARGE SCALE GENOMIC DNA]</scope>
    <source>
        <strain evidence="2 3">ASO4-2</strain>
    </source>
</reference>
<dbReference type="Proteomes" id="UP000198771">
    <property type="component" value="Unassembled WGS sequence"/>
</dbReference>
<dbReference type="STRING" id="617002.SAMN05660653_00174"/>
<gene>
    <name evidence="2" type="ORF">SAMN05660653_00174</name>
</gene>
<name>A0A1G6A683_9BACT</name>
<dbReference type="AlphaFoldDB" id="A0A1G6A683"/>
<keyword evidence="1" id="KW-0812">Transmembrane</keyword>
<organism evidence="2 3">
    <name type="scientific">Desulfonatronum thiosulfatophilum</name>
    <dbReference type="NCBI Taxonomy" id="617002"/>
    <lineage>
        <taxon>Bacteria</taxon>
        <taxon>Pseudomonadati</taxon>
        <taxon>Thermodesulfobacteriota</taxon>
        <taxon>Desulfovibrionia</taxon>
        <taxon>Desulfovibrionales</taxon>
        <taxon>Desulfonatronaceae</taxon>
        <taxon>Desulfonatronum</taxon>
    </lineage>
</organism>
<keyword evidence="3" id="KW-1185">Reference proteome</keyword>
<accession>A0A1G6A683</accession>
<feature type="transmembrane region" description="Helical" evidence="1">
    <location>
        <begin position="6"/>
        <end position="25"/>
    </location>
</feature>